<accession>A0ACB8F097</accession>
<comment type="caution">
    <text evidence="1">The sequence shown here is derived from an EMBL/GenBank/DDBJ whole genome shotgun (WGS) entry which is preliminary data.</text>
</comment>
<evidence type="ECO:0000313" key="2">
    <source>
        <dbReference type="Proteomes" id="UP000827872"/>
    </source>
</evidence>
<evidence type="ECO:0000313" key="1">
    <source>
        <dbReference type="EMBL" id="KAH7998477.1"/>
    </source>
</evidence>
<name>A0ACB8F097_9SAUR</name>
<reference evidence="1" key="1">
    <citation type="submission" date="2021-08" db="EMBL/GenBank/DDBJ databases">
        <title>The first chromosome-level gecko genome reveals the dynamic sex chromosomes of Neotropical dwarf geckos (Sphaerodactylidae: Sphaerodactylus).</title>
        <authorList>
            <person name="Pinto B.J."/>
            <person name="Keating S.E."/>
            <person name="Gamble T."/>
        </authorList>
    </citation>
    <scope>NUCLEOTIDE SEQUENCE</scope>
    <source>
        <strain evidence="1">TG3544</strain>
    </source>
</reference>
<dbReference type="Proteomes" id="UP000827872">
    <property type="component" value="Linkage Group LG12"/>
</dbReference>
<dbReference type="EMBL" id="CM037625">
    <property type="protein sequence ID" value="KAH7998477.1"/>
    <property type="molecule type" value="Genomic_DNA"/>
</dbReference>
<keyword evidence="2" id="KW-1185">Reference proteome</keyword>
<sequence>MEAILERLAYRAVDPVTGERYHALYKPAPSKRAHERLLTHPRDVEEHVRAEVEKYFRLSSGTKELFEDAVSINADQDPQTVFEYIESYIVNPLPSTPTWKSSKLSG</sequence>
<proteinExistence type="predicted"/>
<gene>
    <name evidence="1" type="ORF">K3G42_017278</name>
</gene>
<protein>
    <submittedName>
        <fullName evidence="1">Uncharacterized protein</fullName>
    </submittedName>
</protein>
<organism evidence="1 2">
    <name type="scientific">Sphaerodactylus townsendi</name>
    <dbReference type="NCBI Taxonomy" id="933632"/>
    <lineage>
        <taxon>Eukaryota</taxon>
        <taxon>Metazoa</taxon>
        <taxon>Chordata</taxon>
        <taxon>Craniata</taxon>
        <taxon>Vertebrata</taxon>
        <taxon>Euteleostomi</taxon>
        <taxon>Lepidosauria</taxon>
        <taxon>Squamata</taxon>
        <taxon>Bifurcata</taxon>
        <taxon>Gekkota</taxon>
        <taxon>Sphaerodactylidae</taxon>
        <taxon>Sphaerodactylus</taxon>
    </lineage>
</organism>